<dbReference type="Pfam" id="PF00975">
    <property type="entry name" value="Thioesterase"/>
    <property type="match status" value="1"/>
</dbReference>
<proteinExistence type="inferred from homology"/>
<dbReference type="InterPro" id="IPR012223">
    <property type="entry name" value="TEII"/>
</dbReference>
<keyword evidence="4" id="KW-1185">Reference proteome</keyword>
<dbReference type="GO" id="GO:0008610">
    <property type="term" value="P:lipid biosynthetic process"/>
    <property type="evidence" value="ECO:0007669"/>
    <property type="project" value="TreeGrafter"/>
</dbReference>
<accession>A0A5R8YHU9</accession>
<protein>
    <submittedName>
        <fullName evidence="3">Thioesterase</fullName>
    </submittedName>
</protein>
<comment type="similarity">
    <text evidence="1">Belongs to the thioesterase family.</text>
</comment>
<dbReference type="OrthoDB" id="8480037at2"/>
<dbReference type="PANTHER" id="PTHR11487:SF0">
    <property type="entry name" value="S-ACYL FATTY ACID SYNTHASE THIOESTERASE, MEDIUM CHAIN"/>
    <property type="match status" value="1"/>
</dbReference>
<dbReference type="InterPro" id="IPR029058">
    <property type="entry name" value="AB_hydrolase_fold"/>
</dbReference>
<organism evidence="3 4">
    <name type="scientific">Microbispora triticiradicis</name>
    <dbReference type="NCBI Taxonomy" id="2200763"/>
    <lineage>
        <taxon>Bacteria</taxon>
        <taxon>Bacillati</taxon>
        <taxon>Actinomycetota</taxon>
        <taxon>Actinomycetes</taxon>
        <taxon>Streptosporangiales</taxon>
        <taxon>Streptosporangiaceae</taxon>
        <taxon>Microbispora</taxon>
    </lineage>
</organism>
<name>A0A5R8YHU9_9ACTN</name>
<sequence>MAKHPWFPFGTGPDAPVRLLTLPHAGAGAAVFRAWARGMPEGVAVCPVQPPGREGRYGEAPFNRVAPLVRELAEQITASVSVPYAVLGHSTGALCAYEVVRELRRTGGPLPVHLFVCGRPAPHLPPARHDVAGLSVTELAAFLRELEGTPEGMLSDHRALQWMQPILVADLAVNECYTF</sequence>
<evidence type="ECO:0000256" key="1">
    <source>
        <dbReference type="ARBA" id="ARBA00007169"/>
    </source>
</evidence>
<reference evidence="3" key="1">
    <citation type="submission" date="2019-05" db="EMBL/GenBank/DDBJ databases">
        <title>Isolation, diversity and antifungal activity of Actinobacteria from wheat.</title>
        <authorList>
            <person name="Yu B."/>
        </authorList>
    </citation>
    <scope>NUCLEOTIDE SEQUENCE [LARGE SCALE GENOMIC DNA]</scope>
    <source>
        <strain evidence="3">NEAU-HEGS1-5</strain>
    </source>
</reference>
<dbReference type="PANTHER" id="PTHR11487">
    <property type="entry name" value="THIOESTERASE"/>
    <property type="match status" value="1"/>
</dbReference>
<gene>
    <name evidence="3" type="ORF">FED44_34640</name>
</gene>
<evidence type="ECO:0000259" key="2">
    <source>
        <dbReference type="Pfam" id="PF00975"/>
    </source>
</evidence>
<dbReference type="SUPFAM" id="SSF53474">
    <property type="entry name" value="alpha/beta-Hydrolases"/>
    <property type="match status" value="1"/>
</dbReference>
<dbReference type="Gene3D" id="3.40.50.1820">
    <property type="entry name" value="alpha/beta hydrolase"/>
    <property type="match status" value="1"/>
</dbReference>
<dbReference type="InterPro" id="IPR001031">
    <property type="entry name" value="Thioesterase"/>
</dbReference>
<dbReference type="EMBL" id="VANP01000025">
    <property type="protein sequence ID" value="TLP50896.1"/>
    <property type="molecule type" value="Genomic_DNA"/>
</dbReference>
<evidence type="ECO:0000313" key="3">
    <source>
        <dbReference type="EMBL" id="TLP50896.1"/>
    </source>
</evidence>
<evidence type="ECO:0000313" key="4">
    <source>
        <dbReference type="Proteomes" id="UP000309033"/>
    </source>
</evidence>
<dbReference type="AlphaFoldDB" id="A0A5R8YHU9"/>
<feature type="domain" description="Thioesterase" evidence="2">
    <location>
        <begin position="18"/>
        <end position="172"/>
    </location>
</feature>
<dbReference type="Proteomes" id="UP000309033">
    <property type="component" value="Unassembled WGS sequence"/>
</dbReference>
<comment type="caution">
    <text evidence="3">The sequence shown here is derived from an EMBL/GenBank/DDBJ whole genome shotgun (WGS) entry which is preliminary data.</text>
</comment>